<dbReference type="SUPFAM" id="SSF51735">
    <property type="entry name" value="NAD(P)-binding Rossmann-fold domains"/>
    <property type="match status" value="3"/>
</dbReference>
<dbReference type="OrthoDB" id="9765680at2"/>
<evidence type="ECO:0000313" key="14">
    <source>
        <dbReference type="Proteomes" id="UP000248132"/>
    </source>
</evidence>
<dbReference type="SMART" id="SM00825">
    <property type="entry name" value="PKS_KS"/>
    <property type="match status" value="1"/>
</dbReference>
<dbReference type="EMBL" id="QKMR01000001">
    <property type="protein sequence ID" value="PYG90367.1"/>
    <property type="molecule type" value="Genomic_DNA"/>
</dbReference>
<dbReference type="Proteomes" id="UP000248132">
    <property type="component" value="Unassembled WGS sequence"/>
</dbReference>
<keyword evidence="3" id="KW-0596">Phosphopantetheine</keyword>
<dbReference type="InterPro" id="IPR049552">
    <property type="entry name" value="PKS_DH_N"/>
</dbReference>
<dbReference type="InterPro" id="IPR049551">
    <property type="entry name" value="PKS_DH_C"/>
</dbReference>
<dbReference type="InterPro" id="IPR057326">
    <property type="entry name" value="KR_dom"/>
</dbReference>
<dbReference type="SMART" id="SM00822">
    <property type="entry name" value="PKS_KR"/>
    <property type="match status" value="1"/>
</dbReference>
<keyword evidence="8" id="KW-0012">Acyltransferase</keyword>
<dbReference type="InterPro" id="IPR036291">
    <property type="entry name" value="NAD(P)-bd_dom_sf"/>
</dbReference>
<dbReference type="Gene3D" id="3.40.50.720">
    <property type="entry name" value="NAD(P)-binding Rossmann-like Domain"/>
    <property type="match status" value="3"/>
</dbReference>
<comment type="pathway">
    <text evidence="2">Antibiotic biosynthesis; bacillaene biosynthesis.</text>
</comment>
<name>A0A318XRY6_9FIRM</name>
<dbReference type="InterPro" id="IPR020841">
    <property type="entry name" value="PKS_Beta-ketoAc_synthase_dom"/>
</dbReference>
<dbReference type="GO" id="GO:0006633">
    <property type="term" value="P:fatty acid biosynthetic process"/>
    <property type="evidence" value="ECO:0007669"/>
    <property type="project" value="InterPro"/>
</dbReference>
<keyword evidence="4" id="KW-0597">Phosphoprotein</keyword>
<evidence type="ECO:0000256" key="3">
    <source>
        <dbReference type="ARBA" id="ARBA00022450"/>
    </source>
</evidence>
<dbReference type="InterPro" id="IPR014031">
    <property type="entry name" value="Ketoacyl_synth_C"/>
</dbReference>
<dbReference type="Gene3D" id="1.10.1200.10">
    <property type="entry name" value="ACP-like"/>
    <property type="match status" value="1"/>
</dbReference>
<dbReference type="FunFam" id="3.40.47.10:FF:000019">
    <property type="entry name" value="Polyketide synthase type I"/>
    <property type="match status" value="1"/>
</dbReference>
<feature type="domain" description="Carrier" evidence="10">
    <location>
        <begin position="2025"/>
        <end position="2102"/>
    </location>
</feature>
<dbReference type="Pfam" id="PF21089">
    <property type="entry name" value="PKS_DH_N"/>
    <property type="match status" value="1"/>
</dbReference>
<keyword evidence="7" id="KW-0511">Multifunctional enzyme</keyword>
<dbReference type="PANTHER" id="PTHR43775">
    <property type="entry name" value="FATTY ACID SYNTHASE"/>
    <property type="match status" value="1"/>
</dbReference>
<dbReference type="PROSITE" id="PS50075">
    <property type="entry name" value="CARRIER"/>
    <property type="match status" value="1"/>
</dbReference>
<dbReference type="CDD" id="cd00833">
    <property type="entry name" value="PKS"/>
    <property type="match status" value="1"/>
</dbReference>
<dbReference type="InterPro" id="IPR014043">
    <property type="entry name" value="Acyl_transferase_dom"/>
</dbReference>
<evidence type="ECO:0000256" key="4">
    <source>
        <dbReference type="ARBA" id="ARBA00022553"/>
    </source>
</evidence>
<dbReference type="InterPro" id="IPR011032">
    <property type="entry name" value="GroES-like_sf"/>
</dbReference>
<dbReference type="Gene3D" id="3.40.47.10">
    <property type="match status" value="1"/>
</dbReference>
<comment type="function">
    <text evidence="1">Involved in some intermediate steps for the synthesis of the antibiotic polyketide bacillaene which is involved in secondary metabolism.</text>
</comment>
<dbReference type="RefSeq" id="WP_110460338.1">
    <property type="nucleotide sequence ID" value="NZ_QKMR01000001.1"/>
</dbReference>
<dbReference type="Gene3D" id="3.30.70.3290">
    <property type="match status" value="1"/>
</dbReference>
<dbReference type="InterPro" id="IPR013149">
    <property type="entry name" value="ADH-like_C"/>
</dbReference>
<dbReference type="InterPro" id="IPR042104">
    <property type="entry name" value="PKS_dehydratase_sf"/>
</dbReference>
<dbReference type="Pfam" id="PF00109">
    <property type="entry name" value="ketoacyl-synt"/>
    <property type="match status" value="1"/>
</dbReference>
<dbReference type="Gene3D" id="3.40.366.10">
    <property type="entry name" value="Malonyl-Coenzyme A Acyl Carrier Protein, domain 2"/>
    <property type="match status" value="1"/>
</dbReference>
<feature type="active site" description="Proton donor; for dehydratase activity" evidence="9">
    <location>
        <position position="1100"/>
    </location>
</feature>
<keyword evidence="14" id="KW-1185">Reference proteome</keyword>
<dbReference type="InterPro" id="IPR049900">
    <property type="entry name" value="PKS_mFAS_DH"/>
</dbReference>
<dbReference type="InterPro" id="IPR032821">
    <property type="entry name" value="PKS_assoc"/>
</dbReference>
<evidence type="ECO:0000256" key="8">
    <source>
        <dbReference type="ARBA" id="ARBA00023315"/>
    </source>
</evidence>
<feature type="domain" description="PKS/mFAS DH" evidence="12">
    <location>
        <begin position="904"/>
        <end position="1184"/>
    </location>
</feature>
<dbReference type="InterPro" id="IPR013968">
    <property type="entry name" value="PKS_KR"/>
</dbReference>
<evidence type="ECO:0000313" key="13">
    <source>
        <dbReference type="EMBL" id="PYG90367.1"/>
    </source>
</evidence>
<dbReference type="InterPro" id="IPR020807">
    <property type="entry name" value="PKS_DH"/>
</dbReference>
<dbReference type="InterPro" id="IPR020843">
    <property type="entry name" value="ER"/>
</dbReference>
<evidence type="ECO:0000256" key="9">
    <source>
        <dbReference type="PROSITE-ProRule" id="PRU01363"/>
    </source>
</evidence>
<dbReference type="SUPFAM" id="SSF53901">
    <property type="entry name" value="Thiolase-like"/>
    <property type="match status" value="1"/>
</dbReference>
<dbReference type="Gene3D" id="3.90.180.10">
    <property type="entry name" value="Medium-chain alcohol dehydrogenases, catalytic domain"/>
    <property type="match status" value="1"/>
</dbReference>
<dbReference type="GO" id="GO:0031177">
    <property type="term" value="F:phosphopantetheine binding"/>
    <property type="evidence" value="ECO:0007669"/>
    <property type="project" value="InterPro"/>
</dbReference>
<accession>A0A318XRY6</accession>
<dbReference type="InterPro" id="IPR018201">
    <property type="entry name" value="Ketoacyl_synth_AS"/>
</dbReference>
<evidence type="ECO:0000256" key="6">
    <source>
        <dbReference type="ARBA" id="ARBA00022857"/>
    </source>
</evidence>
<dbReference type="GO" id="GO:0004315">
    <property type="term" value="F:3-oxoacyl-[acyl-carrier-protein] synthase activity"/>
    <property type="evidence" value="ECO:0007669"/>
    <property type="project" value="InterPro"/>
</dbReference>
<dbReference type="InterPro" id="IPR036736">
    <property type="entry name" value="ACP-like_sf"/>
</dbReference>
<dbReference type="SUPFAM" id="SSF52151">
    <property type="entry name" value="FabD/lysophospholipase-like"/>
    <property type="match status" value="1"/>
</dbReference>
<comment type="caution">
    <text evidence="13">The sequence shown here is derived from an EMBL/GenBank/DDBJ whole genome shotgun (WGS) entry which is preliminary data.</text>
</comment>
<dbReference type="Pfam" id="PF00550">
    <property type="entry name" value="PP-binding"/>
    <property type="match status" value="1"/>
</dbReference>
<dbReference type="GO" id="GO:0016491">
    <property type="term" value="F:oxidoreductase activity"/>
    <property type="evidence" value="ECO:0007669"/>
    <property type="project" value="InterPro"/>
</dbReference>
<dbReference type="InterPro" id="IPR016035">
    <property type="entry name" value="Acyl_Trfase/lysoPLipase"/>
</dbReference>
<dbReference type="Pfam" id="PF02801">
    <property type="entry name" value="Ketoacyl-synt_C"/>
    <property type="match status" value="1"/>
</dbReference>
<dbReference type="SMART" id="SM00826">
    <property type="entry name" value="PKS_DH"/>
    <property type="match status" value="1"/>
</dbReference>
<dbReference type="InterPro" id="IPR016036">
    <property type="entry name" value="Malonyl_transacylase_ACP-bd"/>
</dbReference>
<feature type="domain" description="Ketosynthase family 3 (KS3)" evidence="11">
    <location>
        <begin position="18"/>
        <end position="446"/>
    </location>
</feature>
<evidence type="ECO:0000259" key="11">
    <source>
        <dbReference type="PROSITE" id="PS52004"/>
    </source>
</evidence>
<evidence type="ECO:0000256" key="7">
    <source>
        <dbReference type="ARBA" id="ARBA00023268"/>
    </source>
</evidence>
<proteinExistence type="predicted"/>
<dbReference type="SUPFAM" id="SSF50129">
    <property type="entry name" value="GroES-like"/>
    <property type="match status" value="1"/>
</dbReference>
<dbReference type="SUPFAM" id="SSF55048">
    <property type="entry name" value="Probable ACP-binding domain of malonyl-CoA ACP transacylase"/>
    <property type="match status" value="1"/>
</dbReference>
<dbReference type="PROSITE" id="PS00606">
    <property type="entry name" value="KS3_1"/>
    <property type="match status" value="1"/>
</dbReference>
<dbReference type="SMART" id="SM00829">
    <property type="entry name" value="PKS_ER"/>
    <property type="match status" value="1"/>
</dbReference>
<dbReference type="GO" id="GO:0004312">
    <property type="term" value="F:fatty acid synthase activity"/>
    <property type="evidence" value="ECO:0007669"/>
    <property type="project" value="TreeGrafter"/>
</dbReference>
<dbReference type="InterPro" id="IPR014030">
    <property type="entry name" value="Ketoacyl_synth_N"/>
</dbReference>
<dbReference type="Pfam" id="PF00107">
    <property type="entry name" value="ADH_zinc_N"/>
    <property type="match status" value="1"/>
</dbReference>
<dbReference type="InterPro" id="IPR001227">
    <property type="entry name" value="Ac_transferase_dom_sf"/>
</dbReference>
<keyword evidence="5 13" id="KW-0808">Transferase</keyword>
<organism evidence="13 14">
    <name type="scientific">Ruminiclostridium sufflavum DSM 19573</name>
    <dbReference type="NCBI Taxonomy" id="1121337"/>
    <lineage>
        <taxon>Bacteria</taxon>
        <taxon>Bacillati</taxon>
        <taxon>Bacillota</taxon>
        <taxon>Clostridia</taxon>
        <taxon>Eubacteriales</taxon>
        <taxon>Oscillospiraceae</taxon>
        <taxon>Ruminiclostridium</taxon>
    </lineage>
</organism>
<dbReference type="PROSITE" id="PS52004">
    <property type="entry name" value="KS3_2"/>
    <property type="match status" value="1"/>
</dbReference>
<sequence>MNSYKNTYNSNKLNNCEETRIAIIGMACRFPGGASNPEAYWNLLKNKRDASCEIPENRWDIKKFYSPDSEVPGKAYVKRGSFLQEGIDQFDSGFFGISTREATPLDPQQRLLLELTWEAFEDAGVVAGNLSGTKSGVYIGGFTLDNQIHLLNVYNREAITTHTAISSTVGMLSNRISYTFNLRGPSLTVDTACSSSAVAIHLACRDLLSGGCNLAVTGGVNVMIRPEYMISMCKGGFLAADGRCKTFDKSADGYGRGEGAGILILKRLTDAIQDGDPIHAVIVDSAVNQDGHSDGITAPNADSQIKLLEELYQHAGVFPEDVQYIEAHGTGTKAGDKAETTSIGTAVATQRSGSSSLIIGSCKTNIGHLEAAAAVAAVIKTVLCLKNKVITPNLHFKEPNPEIDFDKLRLKVPVELTPWPKHKGAARAGVNSFGFGGTNAHIILEEAPKIKHIRTQRQQRPMIFPVTAAASNSLLQRIRRISATLEKSFDVDIEDIGYTLGVRQSHLKHRYAAVASNMEELRESLYIFNSKAKTYGSVITGPRKKVNEAKCAFVFTGMGPQYWGMGMELLEKDENARRILARCDEVWKPLAGWSLQELFSDGSGLPMNEPWQAQPGNFVLQVMLAEIAKTYGLTPSGIIGHSVGEIAAAYIAGALTLREALTVTYNRSRLQQQKAGAGRMLAVQLSQTEIVPYLEGMDEFVSIAAINSFNSITLSGSPEALQAVSEKLSAEGHFNRLLAVEVAYHSYQMESLNEEFLQDLQKLSPQAPEIPLYSSVTGEQVQEAAHNAGYWWKNLRNTVCFSAAISQMIKDGYNTFIEIGPHPVLASAIKDGLQGTEGETFASQNRKEPQFKTLCVSIAALFARGVHIDWGKLYPSGNLVRFGSYPWDKETVWYETELSKADRLGIPGHPLLRAKKDEPLPVWEGELSLVRQGYLNDHRIQQEVIFPGAGYVEMALAANLKKGSQILLENFKFHQTLEVLSSPVLRLVKDSDGEAFSIYSRSLKADSAWVKNASGKMFTLTLPEGLPSLEREQLSAKNTKPLMIDAFYQLLKELGLEFGSGFKTLKQGFADKDEILTEVEVNKDYKDEVKEYFIHPTLLDGAFQSLLALAADELRREDRLYIPFSIGSIYFCKKPGSSAWCHGRITARNYQEIHGDIAIYDSENNLCVQLKDVAVRGLAADKKAIGSELPAQYINKWVQVSKPAAAGEILYKPQTWLVFTDQKGIGAQLLREAVSRRISCVEVSEGRQFERWGADKFKVRRNSSEDIEQLFRYISDRDIGAVVYLWGLDIQDKGDTDYSLYAAGTVDVTDLTHIVQSMGKAISNQNCKFCIGLCRAQAVGKDILCRNPGQNALIGFARVLGLEYADYQVRVVDLNSLIPGTGAADLLSEIMAADKETEIAYRNNIRYAARLERYELKDQKSLAEKAASFMYQSDSGHFAETARRAPAKDEIEIAVHTCYPVNLSAVVRNPSGERILSYCCGAVTRVGDAVSELSENQRVVVLSPQENIRSFATLPAGAVIKAPEGMSFHEAVTLPEWIIAYEVLFNKGNLHEGETVLVHQVIGRIQLAVVLLAKWKGAEVFATHDGQHGREQLAEIGADYVLDSSNFGFIDKVRQVTCGKGINIIVSSAGLLMQKSIELSSNGGKYICFDDGSDESEKIPVRVFAKGIQFHIMNTKALCFDSSERLGSILGQLKELGSIMNKFEVKPLSITRIEELLKIRAKGEITWAAVLEVYGEPVPLSTRLSYSFIKEDAAYVVTGGWGGMGLETLRWLAEHDARNIIVLSRSGGNTPEAQKTVSELQIKGVRILDERVDISDGLALAQAIDRCKAAFPEIRGVIHTAGIIDDAALDSLTDVQIQAVMKGKALGAWNLHHALRDNVLDFFICYSSVASMTGNSSQANYAAANAFLDGLMQYRRGLGQKGLSINWGVIEDVGMAAGNERLKAHLERIGIKGITSRQGLRCILPALFGECTQIGIFNMDWKKWASDISMPAGRIAELVKEEAEASVDDELDAFRRRIIREDSSQRIFAVTGHIVNMAAAILKIESSRIESNSDLVELGIDSLMAQELAAEILKKTGVRFRALYLLRGATISEISEVVLNEILEGNKDNFVAVR</sequence>
<dbReference type="SUPFAM" id="SSF47336">
    <property type="entry name" value="ACP-like"/>
    <property type="match status" value="1"/>
</dbReference>
<dbReference type="Gene3D" id="3.10.129.110">
    <property type="entry name" value="Polyketide synthase dehydratase"/>
    <property type="match status" value="1"/>
</dbReference>
<gene>
    <name evidence="13" type="ORF">LY28_00250</name>
</gene>
<evidence type="ECO:0000256" key="2">
    <source>
        <dbReference type="ARBA" id="ARBA00004789"/>
    </source>
</evidence>
<dbReference type="PANTHER" id="PTHR43775:SF37">
    <property type="entry name" value="SI:DKEY-61P9.11"/>
    <property type="match status" value="1"/>
</dbReference>
<evidence type="ECO:0000259" key="10">
    <source>
        <dbReference type="PROSITE" id="PS50075"/>
    </source>
</evidence>
<feature type="active site" description="Proton acceptor; for dehydratase activity" evidence="9">
    <location>
        <position position="938"/>
    </location>
</feature>
<dbReference type="InterPro" id="IPR020806">
    <property type="entry name" value="PKS_PP-bd"/>
</dbReference>
<dbReference type="InterPro" id="IPR009081">
    <property type="entry name" value="PP-bd_ACP"/>
</dbReference>
<evidence type="ECO:0000256" key="1">
    <source>
        <dbReference type="ARBA" id="ARBA00003299"/>
    </source>
</evidence>
<dbReference type="InterPro" id="IPR050091">
    <property type="entry name" value="PKS_NRPS_Biosynth_Enz"/>
</dbReference>
<dbReference type="CDD" id="cd05195">
    <property type="entry name" value="enoyl_red"/>
    <property type="match status" value="1"/>
</dbReference>
<dbReference type="CDD" id="cd08955">
    <property type="entry name" value="KR_2_FAS_SDR_x"/>
    <property type="match status" value="1"/>
</dbReference>
<reference evidence="13 14" key="1">
    <citation type="submission" date="2018-06" db="EMBL/GenBank/DDBJ databases">
        <title>Genomic Encyclopedia of Type Strains, Phase I: the one thousand microbial genomes (KMG-I) project.</title>
        <authorList>
            <person name="Kyrpides N."/>
        </authorList>
    </citation>
    <scope>NUCLEOTIDE SEQUENCE [LARGE SCALE GENOMIC DNA]</scope>
    <source>
        <strain evidence="13 14">DSM 19573</strain>
    </source>
</reference>
<evidence type="ECO:0000259" key="12">
    <source>
        <dbReference type="PROSITE" id="PS52019"/>
    </source>
</evidence>
<dbReference type="Pfam" id="PF00698">
    <property type="entry name" value="Acyl_transf_1"/>
    <property type="match status" value="1"/>
</dbReference>
<keyword evidence="6" id="KW-0521">NADP</keyword>
<dbReference type="SMART" id="SM00823">
    <property type="entry name" value="PKS_PP"/>
    <property type="match status" value="1"/>
</dbReference>
<dbReference type="Pfam" id="PF08659">
    <property type="entry name" value="KR"/>
    <property type="match status" value="1"/>
</dbReference>
<evidence type="ECO:0000256" key="5">
    <source>
        <dbReference type="ARBA" id="ARBA00022679"/>
    </source>
</evidence>
<feature type="region of interest" description="N-terminal hotdog fold" evidence="9">
    <location>
        <begin position="904"/>
        <end position="1024"/>
    </location>
</feature>
<protein>
    <submittedName>
        <fullName evidence="13">Acyl transferase domain-containing protein</fullName>
    </submittedName>
</protein>
<dbReference type="InterPro" id="IPR016039">
    <property type="entry name" value="Thiolase-like"/>
</dbReference>
<feature type="region of interest" description="C-terminal hotdog fold" evidence="9">
    <location>
        <begin position="1039"/>
        <end position="1184"/>
    </location>
</feature>
<dbReference type="Pfam" id="PF16197">
    <property type="entry name" value="KAsynt_C_assoc"/>
    <property type="match status" value="1"/>
</dbReference>
<dbReference type="Pfam" id="PF14765">
    <property type="entry name" value="PS-DH"/>
    <property type="match status" value="1"/>
</dbReference>
<dbReference type="PROSITE" id="PS52019">
    <property type="entry name" value="PKS_MFAS_DH"/>
    <property type="match status" value="1"/>
</dbReference>
<dbReference type="SMART" id="SM00827">
    <property type="entry name" value="PKS_AT"/>
    <property type="match status" value="1"/>
</dbReference>